<evidence type="ECO:0000313" key="1">
    <source>
        <dbReference type="EMBL" id="CAG2254184.1"/>
    </source>
</evidence>
<evidence type="ECO:0000313" key="2">
    <source>
        <dbReference type="Proteomes" id="UP000683360"/>
    </source>
</evidence>
<dbReference type="AlphaFoldDB" id="A0A8S3VD60"/>
<dbReference type="InterPro" id="IPR011042">
    <property type="entry name" value="6-blade_b-propeller_TolB-like"/>
</dbReference>
<dbReference type="OrthoDB" id="10066958at2759"/>
<dbReference type="Proteomes" id="UP000683360">
    <property type="component" value="Unassembled WGS sequence"/>
</dbReference>
<protein>
    <submittedName>
        <fullName evidence="1">Uncharacterized protein</fullName>
    </submittedName>
</protein>
<sequence length="238" mass="26386">MIVAGGSESFENYLIEYNKEGNHINDIQLSGNPFDLTLIDSNRIAITYGNLSSFFIKINQILGMLPLRVEIKSITHGSSIKIPVNSSCWGISYQDGRLYMIAEEEGILVADVLGNILNTLPINTRNVKYIATSKDIICYTNDVENSVHCFNMVGKEIWIFQRNTLIHPAGLSVGHNNDIFVVGCASNNITLIHHDGIESKILLTAADGLNEPKSLHYDKNSKTLLVCDNMNALLYNVV</sequence>
<dbReference type="EMBL" id="CAJPWZ010003230">
    <property type="protein sequence ID" value="CAG2254184.1"/>
    <property type="molecule type" value="Genomic_DNA"/>
</dbReference>
<accession>A0A8S3VD60</accession>
<keyword evidence="2" id="KW-1185">Reference proteome</keyword>
<proteinExistence type="predicted"/>
<dbReference type="Gene3D" id="2.120.10.30">
    <property type="entry name" value="TolB, C-terminal domain"/>
    <property type="match status" value="1"/>
</dbReference>
<organism evidence="1 2">
    <name type="scientific">Mytilus edulis</name>
    <name type="common">Blue mussel</name>
    <dbReference type="NCBI Taxonomy" id="6550"/>
    <lineage>
        <taxon>Eukaryota</taxon>
        <taxon>Metazoa</taxon>
        <taxon>Spiralia</taxon>
        <taxon>Lophotrochozoa</taxon>
        <taxon>Mollusca</taxon>
        <taxon>Bivalvia</taxon>
        <taxon>Autobranchia</taxon>
        <taxon>Pteriomorphia</taxon>
        <taxon>Mytilida</taxon>
        <taxon>Mytiloidea</taxon>
        <taxon>Mytilidae</taxon>
        <taxon>Mytilinae</taxon>
        <taxon>Mytilus</taxon>
    </lineage>
</organism>
<name>A0A8S3VD60_MYTED</name>
<comment type="caution">
    <text evidence="1">The sequence shown here is derived from an EMBL/GenBank/DDBJ whole genome shotgun (WGS) entry which is preliminary data.</text>
</comment>
<reference evidence="1" key="1">
    <citation type="submission" date="2021-03" db="EMBL/GenBank/DDBJ databases">
        <authorList>
            <person name="Bekaert M."/>
        </authorList>
    </citation>
    <scope>NUCLEOTIDE SEQUENCE</scope>
</reference>
<gene>
    <name evidence="1" type="ORF">MEDL_65676</name>
</gene>
<dbReference type="SUPFAM" id="SSF101898">
    <property type="entry name" value="NHL repeat"/>
    <property type="match status" value="1"/>
</dbReference>